<protein>
    <submittedName>
        <fullName evidence="3">Uncharacterized protein</fullName>
    </submittedName>
</protein>
<feature type="compositionally biased region" description="Basic and acidic residues" evidence="1">
    <location>
        <begin position="52"/>
        <end position="63"/>
    </location>
</feature>
<dbReference type="AlphaFoldDB" id="A0A239DW07"/>
<reference evidence="3 4" key="1">
    <citation type="submission" date="2017-06" db="EMBL/GenBank/DDBJ databases">
        <authorList>
            <person name="Kim H.J."/>
            <person name="Triplett B.A."/>
        </authorList>
    </citation>
    <scope>NUCLEOTIDE SEQUENCE [LARGE SCALE GENOMIC DNA]</scope>
    <source>
        <strain evidence="3 4">CGMCC 4.1858</strain>
    </source>
</reference>
<keyword evidence="4" id="KW-1185">Reference proteome</keyword>
<gene>
    <name evidence="3" type="ORF">SAMN05216252_105173</name>
</gene>
<dbReference type="EMBL" id="FZOF01000005">
    <property type="protein sequence ID" value="SNS36281.1"/>
    <property type="molecule type" value="Genomic_DNA"/>
</dbReference>
<dbReference type="Proteomes" id="UP000198280">
    <property type="component" value="Unassembled WGS sequence"/>
</dbReference>
<accession>A0A239DW07</accession>
<sequence>MNKWTRIIATSTASVALAGTALLGATGSASAAPRPSGQDRQTVTVGSTAWDRTGDRAGNDDRRWNNEITRHHYDYGHHGVQYWHGYDGKLYRFDGHRLARWSHGHWVTVWLSYGHGPVR</sequence>
<keyword evidence="2" id="KW-0732">Signal</keyword>
<feature type="region of interest" description="Disordered" evidence="1">
    <location>
        <begin position="27"/>
        <end position="63"/>
    </location>
</feature>
<evidence type="ECO:0000256" key="2">
    <source>
        <dbReference type="SAM" id="SignalP"/>
    </source>
</evidence>
<proteinExistence type="predicted"/>
<dbReference type="OrthoDB" id="5198757at2"/>
<evidence type="ECO:0000313" key="3">
    <source>
        <dbReference type="EMBL" id="SNS36281.1"/>
    </source>
</evidence>
<feature type="chain" id="PRO_5012308667" evidence="2">
    <location>
        <begin position="32"/>
        <end position="119"/>
    </location>
</feature>
<evidence type="ECO:0000313" key="4">
    <source>
        <dbReference type="Proteomes" id="UP000198280"/>
    </source>
</evidence>
<feature type="compositionally biased region" description="Polar residues" evidence="1">
    <location>
        <begin position="38"/>
        <end position="47"/>
    </location>
</feature>
<feature type="signal peptide" evidence="2">
    <location>
        <begin position="1"/>
        <end position="31"/>
    </location>
</feature>
<name>A0A239DW07_9ACTN</name>
<dbReference type="RefSeq" id="WP_089223743.1">
    <property type="nucleotide sequence ID" value="NZ_FZOF01000005.1"/>
</dbReference>
<organism evidence="3 4">
    <name type="scientific">Actinacidiphila glaucinigra</name>
    <dbReference type="NCBI Taxonomy" id="235986"/>
    <lineage>
        <taxon>Bacteria</taxon>
        <taxon>Bacillati</taxon>
        <taxon>Actinomycetota</taxon>
        <taxon>Actinomycetes</taxon>
        <taxon>Kitasatosporales</taxon>
        <taxon>Streptomycetaceae</taxon>
        <taxon>Actinacidiphila</taxon>
    </lineage>
</organism>
<evidence type="ECO:0000256" key="1">
    <source>
        <dbReference type="SAM" id="MobiDB-lite"/>
    </source>
</evidence>